<dbReference type="SUPFAM" id="SSF47819">
    <property type="entry name" value="HRDC-like"/>
    <property type="match status" value="1"/>
</dbReference>
<dbReference type="InterPro" id="IPR010997">
    <property type="entry name" value="HRDC-like_sf"/>
</dbReference>
<dbReference type="PANTHER" id="PTHR15561">
    <property type="entry name" value="CALCITONIN GENE-RELATED PEPTIDE-RECEPTOR COMPONENT PROTEIN"/>
    <property type="match status" value="1"/>
</dbReference>
<comment type="function">
    <text evidence="12">DNA-dependent RNA polymerase catalyzes the transcription of DNA into RNA using the four ribonucleoside triphosphates as substrates. Specific peripheric component of RNA polymerase III (Pol III) which synthesizes small non-coding RNAs including 5S rRNA, snRNAs, tRNAs and miRNAs from at least 500 distinct genomic loci. With POLR3H/RPC8 forms a mobile stalk that protrudes from Pol III core and functions primarily in transcription initiation. Pol III plays a key role in sensing and limiting infection by intracellular bacteria and DNA viruses. Acts as nuclear and cytosolic DNA sensor involved in innate immune response. Can sense non-self dsDNA that serves as template for transcription into dsRNA. The non-self RNA polymerase III transcripts, such as Epstein-Barr virus-encoded RNAs (EBERs) induce type I interferon and NF-kappa-B through the RIG-I pathway.</text>
</comment>
<evidence type="ECO:0000256" key="10">
    <source>
        <dbReference type="ARBA" id="ARBA00043924"/>
    </source>
</evidence>
<feature type="domain" description="RNA polymerase Rpb4/RPC9 core" evidence="15">
    <location>
        <begin position="1"/>
        <end position="125"/>
    </location>
</feature>
<comment type="similarity">
    <text evidence="3">Belongs to the eukaryotic RPC9 RNA polymerase subunit family.</text>
</comment>
<comment type="function">
    <text evidence="10">Accessory protein for the calcitonin gene-related peptide (CGRP) receptor. It modulates CGRP responsiveness in a variety of tissues.</text>
</comment>
<evidence type="ECO:0000256" key="5">
    <source>
        <dbReference type="ARBA" id="ARBA00022475"/>
    </source>
</evidence>
<dbReference type="FunFam" id="1.20.1250.40:FF:000002">
    <property type="entry name" value="DNA-directed RNA polymerase III subunit RPC9"/>
    <property type="match status" value="1"/>
</dbReference>
<name>A0A2T7NPK3_POMCA</name>
<evidence type="ECO:0000256" key="13">
    <source>
        <dbReference type="ARBA" id="ARBA00073026"/>
    </source>
</evidence>
<evidence type="ECO:0000313" key="16">
    <source>
        <dbReference type="EMBL" id="PVD23082.1"/>
    </source>
</evidence>
<evidence type="ECO:0000256" key="8">
    <source>
        <dbReference type="ARBA" id="ARBA00023163"/>
    </source>
</evidence>
<dbReference type="GO" id="GO:0000166">
    <property type="term" value="F:nucleotide binding"/>
    <property type="evidence" value="ECO:0007669"/>
    <property type="project" value="InterPro"/>
</dbReference>
<dbReference type="Pfam" id="PF03874">
    <property type="entry name" value="RNA_pol_Rpb4"/>
    <property type="match status" value="1"/>
</dbReference>
<keyword evidence="6" id="KW-0240">DNA-directed RNA polymerase</keyword>
<dbReference type="EMBL" id="PZQS01000010">
    <property type="protein sequence ID" value="PVD23082.1"/>
    <property type="molecule type" value="Genomic_DNA"/>
</dbReference>
<dbReference type="GO" id="GO:0005886">
    <property type="term" value="C:plasma membrane"/>
    <property type="evidence" value="ECO:0007669"/>
    <property type="project" value="UniProtKB-SubCell"/>
</dbReference>
<dbReference type="InterPro" id="IPR038324">
    <property type="entry name" value="Rpb4/RPC9_sf"/>
</dbReference>
<evidence type="ECO:0000313" key="17">
    <source>
        <dbReference type="Proteomes" id="UP000245119"/>
    </source>
</evidence>
<dbReference type="InterPro" id="IPR005574">
    <property type="entry name" value="Rpb4/RPC9"/>
</dbReference>
<feature type="region of interest" description="Disordered" evidence="14">
    <location>
        <begin position="123"/>
        <end position="151"/>
    </location>
</feature>
<comment type="subunit">
    <text evidence="11">Component of the RNA polymerase III complex consisting of 17 subunits: a ten-subunit horseshoe-shaped catalytic core composed of POLR3A/RPC1, POLR3B/RPC2, POLR1C/RPAC1, POLR1D/RPAC2, POLR3K/RPC10, POLR2E/RPABC1, POLR2F/RPABC2, POLR2H/RPABC3, POLR2K/RPABC4 and POLR2L/RPABC5; a mobile stalk composed of two subunits POLR3H/RPC8 and CRCP/RPC9, protruding from the core and functioning primarily in transcription initiation; and additional subunits homologous to general transcription factors of the RNA polymerase II machinery, POLR3C/RPC3-POLR3F/RPC6-POLR3G/RPC7 heterotrimer required for transcription initiation and POLR3D/RPC4-POLR3E/RPC5 heterodimer involved in both transcription initiation and termination.</text>
</comment>
<keyword evidence="8" id="KW-0804">Transcription</keyword>
<dbReference type="InterPro" id="IPR038846">
    <property type="entry name" value="RPC9"/>
</dbReference>
<evidence type="ECO:0000259" key="15">
    <source>
        <dbReference type="SMART" id="SM00657"/>
    </source>
</evidence>
<evidence type="ECO:0000256" key="4">
    <source>
        <dbReference type="ARBA" id="ARBA00016672"/>
    </source>
</evidence>
<evidence type="ECO:0000256" key="9">
    <source>
        <dbReference type="ARBA" id="ARBA00023242"/>
    </source>
</evidence>
<dbReference type="OMA" id="VMIINLR"/>
<sequence>MEVIAENAGLLSNLEVYMLLKDIRAGQVNKQKLHKSQHNLATITYETVKYLERSPCGQQTPENVASFMKAMKNFNLTKAEKLQLLNHRPTSAVEIQLMIEESEERLTEEQIYQLLSVIAASLPGPEPEQPPVSQEAEGERMETYDNDYEAI</sequence>
<keyword evidence="9" id="KW-0539">Nucleus</keyword>
<evidence type="ECO:0000256" key="2">
    <source>
        <dbReference type="ARBA" id="ARBA00004413"/>
    </source>
</evidence>
<evidence type="ECO:0000256" key="6">
    <source>
        <dbReference type="ARBA" id="ARBA00022478"/>
    </source>
</evidence>
<gene>
    <name evidence="16" type="ORF">C0Q70_16344</name>
</gene>
<evidence type="ECO:0000256" key="7">
    <source>
        <dbReference type="ARBA" id="ARBA00023136"/>
    </source>
</evidence>
<dbReference type="PANTHER" id="PTHR15561:SF0">
    <property type="entry name" value="DNA-DIRECTED RNA POLYMERASE III SUBUNIT RPC9"/>
    <property type="match status" value="1"/>
</dbReference>
<evidence type="ECO:0000256" key="12">
    <source>
        <dbReference type="ARBA" id="ARBA00045808"/>
    </source>
</evidence>
<reference evidence="16 17" key="1">
    <citation type="submission" date="2018-04" db="EMBL/GenBank/DDBJ databases">
        <title>The genome of golden apple snail Pomacea canaliculata provides insight into stress tolerance and invasive adaptation.</title>
        <authorList>
            <person name="Liu C."/>
            <person name="Liu B."/>
            <person name="Ren Y."/>
            <person name="Zhang Y."/>
            <person name="Wang H."/>
            <person name="Li S."/>
            <person name="Jiang F."/>
            <person name="Yin L."/>
            <person name="Zhang G."/>
            <person name="Qian W."/>
            <person name="Fan W."/>
        </authorList>
    </citation>
    <scope>NUCLEOTIDE SEQUENCE [LARGE SCALE GENOMIC DNA]</scope>
    <source>
        <strain evidence="16">SZHN2017</strain>
        <tissue evidence="16">Muscle</tissue>
    </source>
</reference>
<keyword evidence="5" id="KW-1003">Cell membrane</keyword>
<accession>A0A2T7NPK3</accession>
<comment type="caution">
    <text evidence="16">The sequence shown here is derived from an EMBL/GenBank/DDBJ whole genome shotgun (WGS) entry which is preliminary data.</text>
</comment>
<evidence type="ECO:0000256" key="11">
    <source>
        <dbReference type="ARBA" id="ARBA00044007"/>
    </source>
</evidence>
<dbReference type="STRING" id="400727.A0A2T7NPK3"/>
<comment type="subcellular location">
    <subcellularLocation>
        <location evidence="2">Cell membrane</location>
        <topology evidence="2">Peripheral membrane protein</topology>
        <orientation evidence="2">Cytoplasmic side</orientation>
    </subcellularLocation>
    <subcellularLocation>
        <location evidence="1">Nucleus</location>
    </subcellularLocation>
</comment>
<dbReference type="Gene3D" id="1.20.1250.40">
    <property type="match status" value="1"/>
</dbReference>
<evidence type="ECO:0000256" key="1">
    <source>
        <dbReference type="ARBA" id="ARBA00004123"/>
    </source>
</evidence>
<dbReference type="InterPro" id="IPR006590">
    <property type="entry name" value="RNA_pol_Rpb4/RPC9_core"/>
</dbReference>
<organism evidence="16 17">
    <name type="scientific">Pomacea canaliculata</name>
    <name type="common">Golden apple snail</name>
    <dbReference type="NCBI Taxonomy" id="400727"/>
    <lineage>
        <taxon>Eukaryota</taxon>
        <taxon>Metazoa</taxon>
        <taxon>Spiralia</taxon>
        <taxon>Lophotrochozoa</taxon>
        <taxon>Mollusca</taxon>
        <taxon>Gastropoda</taxon>
        <taxon>Caenogastropoda</taxon>
        <taxon>Architaenioglossa</taxon>
        <taxon>Ampullarioidea</taxon>
        <taxon>Ampullariidae</taxon>
        <taxon>Pomacea</taxon>
    </lineage>
</organism>
<evidence type="ECO:0000256" key="14">
    <source>
        <dbReference type="SAM" id="MobiDB-lite"/>
    </source>
</evidence>
<dbReference type="Proteomes" id="UP000245119">
    <property type="component" value="Linkage Group LG10"/>
</dbReference>
<dbReference type="OrthoDB" id="1746530at2759"/>
<evidence type="ECO:0000256" key="3">
    <source>
        <dbReference type="ARBA" id="ARBA00006898"/>
    </source>
</evidence>
<keyword evidence="17" id="KW-1185">Reference proteome</keyword>
<protein>
    <recommendedName>
        <fullName evidence="4">DNA-directed RNA polymerase III subunit RPC9</fullName>
    </recommendedName>
    <alternativeName>
        <fullName evidence="13">DNA-directed RNA polymerase III subunit rpc9</fullName>
    </alternativeName>
</protein>
<keyword evidence="7" id="KW-0472">Membrane</keyword>
<dbReference type="AlphaFoldDB" id="A0A2T7NPK3"/>
<dbReference type="SMART" id="SM00657">
    <property type="entry name" value="RPOL4c"/>
    <property type="match status" value="1"/>
</dbReference>
<proteinExistence type="inferred from homology"/>
<dbReference type="GO" id="GO:0005666">
    <property type="term" value="C:RNA polymerase III complex"/>
    <property type="evidence" value="ECO:0007669"/>
    <property type="project" value="InterPro"/>
</dbReference>
<dbReference type="GO" id="GO:0006384">
    <property type="term" value="P:transcription initiation at RNA polymerase III promoter"/>
    <property type="evidence" value="ECO:0007669"/>
    <property type="project" value="InterPro"/>
</dbReference>